<dbReference type="SUPFAM" id="SSF53756">
    <property type="entry name" value="UDP-Glycosyltransferase/glycogen phosphorylase"/>
    <property type="match status" value="1"/>
</dbReference>
<comment type="caution">
    <text evidence="7">The sequence shown here is derived from an EMBL/GenBank/DDBJ whole genome shotgun (WGS) entry which is preliminary data.</text>
</comment>
<reference evidence="8" key="1">
    <citation type="submission" date="2024-06" db="EMBL/GenBank/DDBJ databases">
        <title>Radixoralia hellwigii gen. nov., sp nov., isolated from a root canal in the human oral cavity.</title>
        <authorList>
            <person name="Bartsch S."/>
            <person name="Wittmer A."/>
            <person name="Schulz A.-K."/>
            <person name="Neumann-Schaal M."/>
            <person name="Wolf J."/>
            <person name="Gronow S."/>
            <person name="Tennert C."/>
            <person name="Haecker G."/>
            <person name="Cieplik F."/>
            <person name="Al-Ahmad A."/>
        </authorList>
    </citation>
    <scope>NUCLEOTIDE SEQUENCE [LARGE SCALE GENOMIC DNA]</scope>
    <source>
        <strain evidence="8">Wk13</strain>
    </source>
</reference>
<evidence type="ECO:0000313" key="7">
    <source>
        <dbReference type="EMBL" id="MFA9950475.1"/>
    </source>
</evidence>
<dbReference type="InterPro" id="IPR041698">
    <property type="entry name" value="Methyltransf_25"/>
</dbReference>
<proteinExistence type="predicted"/>
<dbReference type="InterPro" id="IPR001296">
    <property type="entry name" value="Glyco_trans_1"/>
</dbReference>
<evidence type="ECO:0000256" key="3">
    <source>
        <dbReference type="ARBA" id="ARBA00022691"/>
    </source>
</evidence>
<evidence type="ECO:0000256" key="1">
    <source>
        <dbReference type="ARBA" id="ARBA00022603"/>
    </source>
</evidence>
<protein>
    <submittedName>
        <fullName evidence="7">Methyltransferase domain-containing protein</fullName>
    </submittedName>
</protein>
<dbReference type="PANTHER" id="PTHR43464:SF19">
    <property type="entry name" value="UBIQUINONE BIOSYNTHESIS O-METHYLTRANSFERASE, MITOCHONDRIAL"/>
    <property type="match status" value="1"/>
</dbReference>
<dbReference type="RefSeq" id="WP_418891530.1">
    <property type="nucleotide sequence ID" value="NZ_JBEUWX010000002.1"/>
</dbReference>
<dbReference type="Pfam" id="PF13649">
    <property type="entry name" value="Methyltransf_25"/>
    <property type="match status" value="1"/>
</dbReference>
<gene>
    <name evidence="7" type="ORF">ABCS64_09135</name>
</gene>
<evidence type="ECO:0000313" key="8">
    <source>
        <dbReference type="Proteomes" id="UP001574673"/>
    </source>
</evidence>
<dbReference type="Proteomes" id="UP001574673">
    <property type="component" value="Unassembled WGS sequence"/>
</dbReference>
<organism evidence="7 8">
    <name type="scientific">Dentiradicibacter hellwigii</name>
    <dbReference type="NCBI Taxonomy" id="3149053"/>
    <lineage>
        <taxon>Bacteria</taxon>
        <taxon>Pseudomonadati</taxon>
        <taxon>Pseudomonadota</taxon>
        <taxon>Betaproteobacteria</taxon>
        <taxon>Rhodocyclales</taxon>
        <taxon>Rhodocyclaceae</taxon>
        <taxon>Dentiradicibacter</taxon>
    </lineage>
</organism>
<feature type="coiled-coil region" evidence="4">
    <location>
        <begin position="540"/>
        <end position="591"/>
    </location>
</feature>
<sequence length="1014" mass="114393">MSTKLKEKLEMNTQKLFPCPVCQSSENNSHLCEVDGYTIRGCKRCGAEFVSPMPDAEMLKAYYDRKQWFEGGERGGYEDYDRQTSASVAMIKPLLEAYGTKQGLSILDVGCGYGSHLNIAAELGWKCFGVELSDYARKIAQSRLEGRAYIVESAADLIPHEFDVVLMLDVVEHFPDPYPLFFSLFSIGAITPKTRVIISTPNAGSSEAEKDPKTWAYRHPPSHLVYFHAETLRFFLQKLRFTNIDVHGIYPLIPEGTKALTFADYGGLVAIAEGSDFTEFMHERYVPGTWSKIAEYEHLPRYELARRFVQGKAVLDFGCGSGYGSAMLAECADKVVGLDIDASAIDWAKTTHCRSGLNLEFYCCDDLGGTLPEASFDVVTCFEMIEHVNFETQCATLASAARLLRDDGILIISTPNPEVTSLYGENPYHLREMSREEFLELLSESFAHIHMLDQRVRESVTFDDVDLPKKPLEILGQQKDKKPPLAYIAFCSKTKLQNIVPAVVFNNSRDVIRDFLSQENKVNLIRFTCYSQNELLGNQSDSIKNLNEQLSNQLDSIKKLKATLDRYQIQAEMLTAKIAELNASNTSLQNIITEIKSSNWHQLGTTLRTERFSWRGIHTATILVAKMVLPVSIKRILRNMIRSQDRTSIVTKAVEYDQHQAYRVKQPAPIPGRRPCVVHIIANFCLGGSSRLVIDLIENLGHFYEHKILTSYAPNPPAYQGVDVDEISHSKNEQPFIAYLKSRKADFIHFHYWGECDKLWYTLAIRSAEKLGLKVIENINTPIAPYISPSVYRYIYVSNYVRHKFGQNKPEHITIYPGSDFSLFTRKPDDVLPENCIGMVYRLETDKLNESSIVPLIKAVQKRPNTKALIVGGGSLLEVFQRAVQAAGLNDKFEFTGYVSYDSLPDYYRKMTVFVAPVWKESFGQVSPFAMSMRIPVCGYDVGAIGEITDDRDVLAPAGDADGLADIIVRLLDDAEERKKIGEFQCQRAQSNFSVQAMVDAYARLYRELTGMPE</sequence>
<dbReference type="CDD" id="cd02440">
    <property type="entry name" value="AdoMet_MTases"/>
    <property type="match status" value="2"/>
</dbReference>
<feature type="domain" description="Methyltransferase" evidence="6">
    <location>
        <begin position="314"/>
        <end position="408"/>
    </location>
</feature>
<dbReference type="GO" id="GO:0008168">
    <property type="term" value="F:methyltransferase activity"/>
    <property type="evidence" value="ECO:0007669"/>
    <property type="project" value="UniProtKB-KW"/>
</dbReference>
<dbReference type="Gene3D" id="3.40.50.150">
    <property type="entry name" value="Vaccinia Virus protein VP39"/>
    <property type="match status" value="2"/>
</dbReference>
<dbReference type="Pfam" id="PF00534">
    <property type="entry name" value="Glycos_transf_1"/>
    <property type="match status" value="1"/>
</dbReference>
<evidence type="ECO:0000256" key="2">
    <source>
        <dbReference type="ARBA" id="ARBA00022679"/>
    </source>
</evidence>
<keyword evidence="3" id="KW-0949">S-adenosyl-L-methionine</keyword>
<keyword evidence="4" id="KW-0175">Coiled coil</keyword>
<dbReference type="Pfam" id="PF13489">
    <property type="entry name" value="Methyltransf_23"/>
    <property type="match status" value="1"/>
</dbReference>
<dbReference type="PANTHER" id="PTHR43464">
    <property type="entry name" value="METHYLTRANSFERASE"/>
    <property type="match status" value="1"/>
</dbReference>
<accession>A0ABV4UHF9</accession>
<keyword evidence="8" id="KW-1185">Reference proteome</keyword>
<dbReference type="CDD" id="cd03801">
    <property type="entry name" value="GT4_PimA-like"/>
    <property type="match status" value="1"/>
</dbReference>
<dbReference type="GO" id="GO:0032259">
    <property type="term" value="P:methylation"/>
    <property type="evidence" value="ECO:0007669"/>
    <property type="project" value="UniProtKB-KW"/>
</dbReference>
<dbReference type="SUPFAM" id="SSF53335">
    <property type="entry name" value="S-adenosyl-L-methionine-dependent methyltransferases"/>
    <property type="match status" value="2"/>
</dbReference>
<evidence type="ECO:0000256" key="4">
    <source>
        <dbReference type="SAM" id="Coils"/>
    </source>
</evidence>
<feature type="domain" description="Glycosyl transferase family 1" evidence="5">
    <location>
        <begin position="837"/>
        <end position="983"/>
    </location>
</feature>
<keyword evidence="1 7" id="KW-0489">Methyltransferase</keyword>
<name>A0ABV4UHF9_9RHOO</name>
<keyword evidence="2" id="KW-0808">Transferase</keyword>
<evidence type="ECO:0000259" key="6">
    <source>
        <dbReference type="Pfam" id="PF13649"/>
    </source>
</evidence>
<evidence type="ECO:0000259" key="5">
    <source>
        <dbReference type="Pfam" id="PF00534"/>
    </source>
</evidence>
<dbReference type="Gene3D" id="3.40.50.2000">
    <property type="entry name" value="Glycogen Phosphorylase B"/>
    <property type="match status" value="2"/>
</dbReference>
<dbReference type="EMBL" id="JBEUWX010000002">
    <property type="protein sequence ID" value="MFA9950475.1"/>
    <property type="molecule type" value="Genomic_DNA"/>
</dbReference>
<dbReference type="InterPro" id="IPR029063">
    <property type="entry name" value="SAM-dependent_MTases_sf"/>
</dbReference>